<keyword evidence="1 2" id="KW-0560">Oxidoreductase</keyword>
<dbReference type="InterPro" id="IPR036291">
    <property type="entry name" value="NAD(P)-bd_dom_sf"/>
</dbReference>
<dbReference type="InterPro" id="IPR006140">
    <property type="entry name" value="D-isomer_DH_NAD-bd"/>
</dbReference>
<evidence type="ECO:0000256" key="1">
    <source>
        <dbReference type="ARBA" id="ARBA00023002"/>
    </source>
</evidence>
<evidence type="ECO:0000256" key="2">
    <source>
        <dbReference type="RuleBase" id="RU003719"/>
    </source>
</evidence>
<dbReference type="PANTHER" id="PTHR42938">
    <property type="entry name" value="FORMATE DEHYDROGENASE 1"/>
    <property type="match status" value="1"/>
</dbReference>
<gene>
    <name evidence="5" type="ORF">JCR33_04200</name>
</gene>
<dbReference type="SUPFAM" id="SSF51735">
    <property type="entry name" value="NAD(P)-binding Rossmann-fold domains"/>
    <property type="match status" value="1"/>
</dbReference>
<comment type="caution">
    <text evidence="5">The sequence shown here is derived from an EMBL/GenBank/DDBJ whole genome shotgun (WGS) entry which is preliminary data.</text>
</comment>
<dbReference type="GO" id="GO:0051287">
    <property type="term" value="F:NAD binding"/>
    <property type="evidence" value="ECO:0007669"/>
    <property type="project" value="InterPro"/>
</dbReference>
<evidence type="ECO:0000259" key="3">
    <source>
        <dbReference type="Pfam" id="PF00389"/>
    </source>
</evidence>
<feature type="domain" description="D-isomer specific 2-hydroxyacid dehydrogenase catalytic" evidence="3">
    <location>
        <begin position="12"/>
        <end position="307"/>
    </location>
</feature>
<dbReference type="Gene3D" id="3.40.50.720">
    <property type="entry name" value="NAD(P)-binding Rossmann-like Domain"/>
    <property type="match status" value="2"/>
</dbReference>
<protein>
    <recommendedName>
        <fullName evidence="7">3-phosphoglycerate dehydrogenase</fullName>
    </recommendedName>
</protein>
<keyword evidence="6" id="KW-1185">Reference proteome</keyword>
<organism evidence="5 6">
    <name type="scientific">Acuticoccus mangrovi</name>
    <dbReference type="NCBI Taxonomy" id="2796142"/>
    <lineage>
        <taxon>Bacteria</taxon>
        <taxon>Pseudomonadati</taxon>
        <taxon>Pseudomonadota</taxon>
        <taxon>Alphaproteobacteria</taxon>
        <taxon>Hyphomicrobiales</taxon>
        <taxon>Amorphaceae</taxon>
        <taxon>Acuticoccus</taxon>
    </lineage>
</organism>
<evidence type="ECO:0000313" key="6">
    <source>
        <dbReference type="Proteomes" id="UP000609531"/>
    </source>
</evidence>
<dbReference type="Pfam" id="PF00389">
    <property type="entry name" value="2-Hacid_dh"/>
    <property type="match status" value="1"/>
</dbReference>
<dbReference type="PANTHER" id="PTHR42938:SF9">
    <property type="entry name" value="FORMATE DEHYDROGENASE 1"/>
    <property type="match status" value="1"/>
</dbReference>
<dbReference type="InterPro" id="IPR029753">
    <property type="entry name" value="D-isomer_DH_CS"/>
</dbReference>
<dbReference type="InterPro" id="IPR006139">
    <property type="entry name" value="D-isomer_2_OHA_DH_cat_dom"/>
</dbReference>
<comment type="similarity">
    <text evidence="2">Belongs to the D-isomer specific 2-hydroxyacid dehydrogenase family.</text>
</comment>
<evidence type="ECO:0000313" key="5">
    <source>
        <dbReference type="EMBL" id="MBJ3774874.1"/>
    </source>
</evidence>
<evidence type="ECO:0000259" key="4">
    <source>
        <dbReference type="Pfam" id="PF02826"/>
    </source>
</evidence>
<accession>A0A934IE25</accession>
<dbReference type="RefSeq" id="WP_198880782.1">
    <property type="nucleotide sequence ID" value="NZ_JAEKJA010000003.1"/>
</dbReference>
<dbReference type="Pfam" id="PF02826">
    <property type="entry name" value="2-Hacid_dh_C"/>
    <property type="match status" value="1"/>
</dbReference>
<proteinExistence type="inferred from homology"/>
<name>A0A934IE25_9HYPH</name>
<dbReference type="SUPFAM" id="SSF52283">
    <property type="entry name" value="Formate/glycerate dehydrogenase catalytic domain-like"/>
    <property type="match status" value="1"/>
</dbReference>
<dbReference type="Proteomes" id="UP000609531">
    <property type="component" value="Unassembled WGS sequence"/>
</dbReference>
<evidence type="ECO:0008006" key="7">
    <source>
        <dbReference type="Google" id="ProtNLM"/>
    </source>
</evidence>
<sequence>MSGSDSARRPLVCVLDEIHPAAIARLAEEAEVRTPADGGRDYRDADAIIVRASPIAPEDVRAAKRLRVIGKHGAGTDNIPMGVAKEAGIVVHSTPGENAESVADLAVGMALGIIRNICGHTAALRAGAPLTGEAVVGYELAELKTGIIGFGAVGQAVARRLTGGFGSTVGAFDPGIAADAWPSGAARYETLDVLVEECGLVFLHAPLNAATRGLFDAAMLARMPKGAFLVNCARGGIVDEAALADALRSGHLGGAACDVFEIEPPRPDNPLLAVEGFLATSHLGASTHRGLARVGLSIANKVLATLADRA</sequence>
<dbReference type="GO" id="GO:0016616">
    <property type="term" value="F:oxidoreductase activity, acting on the CH-OH group of donors, NAD or NADP as acceptor"/>
    <property type="evidence" value="ECO:0007669"/>
    <property type="project" value="InterPro"/>
</dbReference>
<dbReference type="PROSITE" id="PS00671">
    <property type="entry name" value="D_2_HYDROXYACID_DH_3"/>
    <property type="match status" value="1"/>
</dbReference>
<feature type="domain" description="D-isomer specific 2-hydroxyacid dehydrogenase NAD-binding" evidence="4">
    <location>
        <begin position="107"/>
        <end position="284"/>
    </location>
</feature>
<reference evidence="5" key="1">
    <citation type="submission" date="2020-12" db="EMBL/GenBank/DDBJ databases">
        <title>Bacterial taxonomy.</title>
        <authorList>
            <person name="Pan X."/>
        </authorList>
    </citation>
    <scope>NUCLEOTIDE SEQUENCE</scope>
    <source>
        <strain evidence="5">B2012</strain>
    </source>
</reference>
<dbReference type="AlphaFoldDB" id="A0A934IE25"/>
<dbReference type="EMBL" id="JAEKJA010000003">
    <property type="protein sequence ID" value="MBJ3774874.1"/>
    <property type="molecule type" value="Genomic_DNA"/>
</dbReference>